<proteinExistence type="predicted"/>
<feature type="signal peptide" evidence="1">
    <location>
        <begin position="1"/>
        <end position="20"/>
    </location>
</feature>
<dbReference type="AlphaFoldDB" id="A0A2C8FE76"/>
<dbReference type="RefSeq" id="WP_097013512.1">
    <property type="nucleotide sequence ID" value="NZ_LT907975.1"/>
</dbReference>
<keyword evidence="4" id="KW-1185">Reference proteome</keyword>
<evidence type="ECO:0000313" key="4">
    <source>
        <dbReference type="Proteomes" id="UP000219215"/>
    </source>
</evidence>
<evidence type="ECO:0000256" key="1">
    <source>
        <dbReference type="SAM" id="SignalP"/>
    </source>
</evidence>
<dbReference type="PANTHER" id="PTHR30535">
    <property type="entry name" value="VITAMIN B12-BINDING PROTEIN"/>
    <property type="match status" value="1"/>
</dbReference>
<dbReference type="KEGG" id="pprf:DPRO_3924"/>
<dbReference type="Pfam" id="PF01497">
    <property type="entry name" value="Peripla_BP_2"/>
    <property type="match status" value="1"/>
</dbReference>
<dbReference type="GO" id="GO:0071281">
    <property type="term" value="P:cellular response to iron ion"/>
    <property type="evidence" value="ECO:0007669"/>
    <property type="project" value="TreeGrafter"/>
</dbReference>
<dbReference type="EMBL" id="LT907975">
    <property type="protein sequence ID" value="SOB60843.1"/>
    <property type="molecule type" value="Genomic_DNA"/>
</dbReference>
<name>A0A2C8FE76_9BACT</name>
<dbReference type="Gene3D" id="3.40.50.1980">
    <property type="entry name" value="Nitrogenase molybdenum iron protein domain"/>
    <property type="match status" value="2"/>
</dbReference>
<organism evidence="3 4">
    <name type="scientific">Pseudodesulfovibrio profundus</name>
    <dbReference type="NCBI Taxonomy" id="57320"/>
    <lineage>
        <taxon>Bacteria</taxon>
        <taxon>Pseudomonadati</taxon>
        <taxon>Thermodesulfobacteriota</taxon>
        <taxon>Desulfovibrionia</taxon>
        <taxon>Desulfovibrionales</taxon>
        <taxon>Desulfovibrionaceae</taxon>
    </lineage>
</organism>
<dbReference type="InterPro" id="IPR002491">
    <property type="entry name" value="ABC_transptr_periplasmic_BD"/>
</dbReference>
<feature type="domain" description="Fe/B12 periplasmic-binding" evidence="2">
    <location>
        <begin position="39"/>
        <end position="299"/>
    </location>
</feature>
<keyword evidence="1" id="KW-0732">Signal</keyword>
<feature type="chain" id="PRO_5012293435" evidence="1">
    <location>
        <begin position="21"/>
        <end position="301"/>
    </location>
</feature>
<evidence type="ECO:0000313" key="3">
    <source>
        <dbReference type="EMBL" id="SOB60843.1"/>
    </source>
</evidence>
<gene>
    <name evidence="3" type="ORF">DPRO_3924</name>
</gene>
<sequence length="301" mass="34241">MKRFLLVYFLLFLFCNPAHAEKITDDAGQSFFFKAPYTRIISLYAAHTENLYTLGLDDEIIGVGNNDNYPPQVGEKERFNTRDGVERFVAADPDVILIRPMQYRAYPALWNALSRRGIQVVALQPNTVDEMYDYWRTLGRLTGKELQAERMIGDFKEGLEVALIKLEQIPGTVRPKVFFESIHRKYATFSPGSMPIFVVEMAGGVNIASDAKPRHGTNIANYGLERMLHKSAKIDIYLAQYGTMNRVEVKDITNGPAASRIKAVRDRNVFLVDEHLVSRPTMRLLTGIETVHRLLHPVNNH</sequence>
<accession>A0A2C8FE76</accession>
<dbReference type="OrthoDB" id="9787772at2"/>
<dbReference type="InterPro" id="IPR050902">
    <property type="entry name" value="ABC_Transporter_SBP"/>
</dbReference>
<reference evidence="4" key="1">
    <citation type="submission" date="2017-09" db="EMBL/GenBank/DDBJ databases">
        <authorList>
            <person name="Regsiter A."/>
            <person name="William W."/>
        </authorList>
    </citation>
    <scope>NUCLEOTIDE SEQUENCE [LARGE SCALE GENOMIC DNA]</scope>
    <source>
        <strain evidence="4">500-1</strain>
    </source>
</reference>
<dbReference type="Proteomes" id="UP000219215">
    <property type="component" value="Chromosome DPRO"/>
</dbReference>
<dbReference type="PANTHER" id="PTHR30535:SF34">
    <property type="entry name" value="MOLYBDATE-BINDING PROTEIN MOLA"/>
    <property type="match status" value="1"/>
</dbReference>
<dbReference type="SUPFAM" id="SSF53807">
    <property type="entry name" value="Helical backbone' metal receptor"/>
    <property type="match status" value="1"/>
</dbReference>
<dbReference type="PROSITE" id="PS50983">
    <property type="entry name" value="FE_B12_PBP"/>
    <property type="match status" value="1"/>
</dbReference>
<protein>
    <submittedName>
        <fullName evidence="3">Periplasmic binding protein</fullName>
    </submittedName>
</protein>
<evidence type="ECO:0000259" key="2">
    <source>
        <dbReference type="PROSITE" id="PS50983"/>
    </source>
</evidence>